<accession>A0ABY1QI92</accession>
<protein>
    <submittedName>
        <fullName evidence="2">Membrane-anchored ribosome-binding protein, inhibits growth in stationary phase, ElaB/YqjD/DUF883 family</fullName>
    </submittedName>
</protein>
<dbReference type="InterPro" id="IPR010279">
    <property type="entry name" value="YqjD/ElaB"/>
</dbReference>
<name>A0ABY1QI92_9BURK</name>
<evidence type="ECO:0000313" key="2">
    <source>
        <dbReference type="EMBL" id="SMP71630.1"/>
    </source>
</evidence>
<dbReference type="InterPro" id="IPR043605">
    <property type="entry name" value="DUF883_C"/>
</dbReference>
<dbReference type="PANTHER" id="PTHR35893:SF3">
    <property type="entry name" value="INNER MEMBRANE PROTEIN"/>
    <property type="match status" value="1"/>
</dbReference>
<dbReference type="Pfam" id="PF19029">
    <property type="entry name" value="DUF883_C"/>
    <property type="match status" value="1"/>
</dbReference>
<proteinExistence type="predicted"/>
<organism evidence="2 3">
    <name type="scientific">Noviherbaspirillum suwonense</name>
    <dbReference type="NCBI Taxonomy" id="1224511"/>
    <lineage>
        <taxon>Bacteria</taxon>
        <taxon>Pseudomonadati</taxon>
        <taxon>Pseudomonadota</taxon>
        <taxon>Betaproteobacteria</taxon>
        <taxon>Burkholderiales</taxon>
        <taxon>Oxalobacteraceae</taxon>
        <taxon>Noviherbaspirillum</taxon>
    </lineage>
</organism>
<evidence type="ECO:0000313" key="3">
    <source>
        <dbReference type="Proteomes" id="UP001158049"/>
    </source>
</evidence>
<gene>
    <name evidence="2" type="ORF">SAMN06295970_11740</name>
</gene>
<dbReference type="RefSeq" id="WP_283443941.1">
    <property type="nucleotide sequence ID" value="NZ_FXUL01000017.1"/>
</dbReference>
<reference evidence="2 3" key="1">
    <citation type="submission" date="2017-05" db="EMBL/GenBank/DDBJ databases">
        <authorList>
            <person name="Varghese N."/>
            <person name="Submissions S."/>
        </authorList>
    </citation>
    <scope>NUCLEOTIDE SEQUENCE [LARGE SCALE GENOMIC DNA]</scope>
    <source>
        <strain evidence="2 3">DSM 26001</strain>
    </source>
</reference>
<dbReference type="PANTHER" id="PTHR35893">
    <property type="entry name" value="INNER MEMBRANE PROTEIN-RELATED"/>
    <property type="match status" value="1"/>
</dbReference>
<keyword evidence="3" id="KW-1185">Reference proteome</keyword>
<dbReference type="EMBL" id="FXUL01000017">
    <property type="protein sequence ID" value="SMP71630.1"/>
    <property type="molecule type" value="Genomic_DNA"/>
</dbReference>
<comment type="caution">
    <text evidence="2">The sequence shown here is derived from an EMBL/GenBank/DDBJ whole genome shotgun (WGS) entry which is preliminary data.</text>
</comment>
<evidence type="ECO:0000259" key="1">
    <source>
        <dbReference type="Pfam" id="PF19029"/>
    </source>
</evidence>
<feature type="domain" description="DUF883" evidence="1">
    <location>
        <begin position="83"/>
        <end position="108"/>
    </location>
</feature>
<sequence>MSTSYPGDLSSAIEMEAEDMKNAGTGDLRSDLADLKKDLDALLGKASTLTDRELRDARDRLFAKFGSVKEAAQEQFQQGVGIASDYAKEKPMQAVAIAAGVGLLLGALTRR</sequence>
<dbReference type="Proteomes" id="UP001158049">
    <property type="component" value="Unassembled WGS sequence"/>
</dbReference>